<name>A0A9D4LYD9_DREPO</name>
<protein>
    <submittedName>
        <fullName evidence="1">Uncharacterized protein</fullName>
    </submittedName>
</protein>
<reference evidence="1" key="2">
    <citation type="submission" date="2020-11" db="EMBL/GenBank/DDBJ databases">
        <authorList>
            <person name="McCartney M.A."/>
            <person name="Auch B."/>
            <person name="Kono T."/>
            <person name="Mallez S."/>
            <person name="Becker A."/>
            <person name="Gohl D.M."/>
            <person name="Silverstein K.A.T."/>
            <person name="Koren S."/>
            <person name="Bechman K.B."/>
            <person name="Herman A."/>
            <person name="Abrahante J.E."/>
            <person name="Garbe J."/>
        </authorList>
    </citation>
    <scope>NUCLEOTIDE SEQUENCE</scope>
    <source>
        <strain evidence="1">Duluth1</strain>
        <tissue evidence="1">Whole animal</tissue>
    </source>
</reference>
<dbReference type="AlphaFoldDB" id="A0A9D4LYD9"/>
<reference evidence="1" key="1">
    <citation type="journal article" date="2019" name="bioRxiv">
        <title>The Genome of the Zebra Mussel, Dreissena polymorpha: A Resource for Invasive Species Research.</title>
        <authorList>
            <person name="McCartney M.A."/>
            <person name="Auch B."/>
            <person name="Kono T."/>
            <person name="Mallez S."/>
            <person name="Zhang Y."/>
            <person name="Obille A."/>
            <person name="Becker A."/>
            <person name="Abrahante J.E."/>
            <person name="Garbe J."/>
            <person name="Badalamenti J.P."/>
            <person name="Herman A."/>
            <person name="Mangelson H."/>
            <person name="Liachko I."/>
            <person name="Sullivan S."/>
            <person name="Sone E.D."/>
            <person name="Koren S."/>
            <person name="Silverstein K.A.T."/>
            <person name="Beckman K.B."/>
            <person name="Gohl D.M."/>
        </authorList>
    </citation>
    <scope>NUCLEOTIDE SEQUENCE</scope>
    <source>
        <strain evidence="1">Duluth1</strain>
        <tissue evidence="1">Whole animal</tissue>
    </source>
</reference>
<proteinExistence type="predicted"/>
<evidence type="ECO:0000313" key="2">
    <source>
        <dbReference type="Proteomes" id="UP000828390"/>
    </source>
</evidence>
<gene>
    <name evidence="1" type="ORF">DPMN_029549</name>
</gene>
<accession>A0A9D4LYD9</accession>
<dbReference type="Proteomes" id="UP000828390">
    <property type="component" value="Unassembled WGS sequence"/>
</dbReference>
<organism evidence="1 2">
    <name type="scientific">Dreissena polymorpha</name>
    <name type="common">Zebra mussel</name>
    <name type="synonym">Mytilus polymorpha</name>
    <dbReference type="NCBI Taxonomy" id="45954"/>
    <lineage>
        <taxon>Eukaryota</taxon>
        <taxon>Metazoa</taxon>
        <taxon>Spiralia</taxon>
        <taxon>Lophotrochozoa</taxon>
        <taxon>Mollusca</taxon>
        <taxon>Bivalvia</taxon>
        <taxon>Autobranchia</taxon>
        <taxon>Heteroconchia</taxon>
        <taxon>Euheterodonta</taxon>
        <taxon>Imparidentia</taxon>
        <taxon>Neoheterodontei</taxon>
        <taxon>Myida</taxon>
        <taxon>Dreissenoidea</taxon>
        <taxon>Dreissenidae</taxon>
        <taxon>Dreissena</taxon>
    </lineage>
</organism>
<sequence>MFLISRKCKISTCSPYTANTTLKNIVNWIVAGSDVNVQAFQEVWNKIIRVIIGKSTLV</sequence>
<evidence type="ECO:0000313" key="1">
    <source>
        <dbReference type="EMBL" id="KAH3866485.1"/>
    </source>
</evidence>
<comment type="caution">
    <text evidence="1">The sequence shown here is derived from an EMBL/GenBank/DDBJ whole genome shotgun (WGS) entry which is preliminary data.</text>
</comment>
<keyword evidence="2" id="KW-1185">Reference proteome</keyword>
<dbReference type="EMBL" id="JAIWYP010000002">
    <property type="protein sequence ID" value="KAH3866485.1"/>
    <property type="molecule type" value="Genomic_DNA"/>
</dbReference>